<dbReference type="Proteomes" id="UP001589810">
    <property type="component" value="Unassembled WGS sequence"/>
</dbReference>
<accession>A0ABV6MKU0</accession>
<evidence type="ECO:0000313" key="1">
    <source>
        <dbReference type="EMBL" id="MFC0540511.1"/>
    </source>
</evidence>
<gene>
    <name evidence="1" type="ORF">ACFFH7_03410</name>
</gene>
<dbReference type="EMBL" id="JBHLUD010000001">
    <property type="protein sequence ID" value="MFC0540511.1"/>
    <property type="molecule type" value="Genomic_DNA"/>
</dbReference>
<comment type="caution">
    <text evidence="1">The sequence shown here is derived from an EMBL/GenBank/DDBJ whole genome shotgun (WGS) entry which is preliminary data.</text>
</comment>
<keyword evidence="2" id="KW-1185">Reference proteome</keyword>
<reference evidence="1 2" key="1">
    <citation type="submission" date="2024-09" db="EMBL/GenBank/DDBJ databases">
        <authorList>
            <person name="Sun Q."/>
            <person name="Mori K."/>
        </authorList>
    </citation>
    <scope>NUCLEOTIDE SEQUENCE [LARGE SCALE GENOMIC DNA]</scope>
    <source>
        <strain evidence="1 2">TBRC 1432</strain>
    </source>
</reference>
<organism evidence="1 2">
    <name type="scientific">Kutzneria chonburiensis</name>
    <dbReference type="NCBI Taxonomy" id="1483604"/>
    <lineage>
        <taxon>Bacteria</taxon>
        <taxon>Bacillati</taxon>
        <taxon>Actinomycetota</taxon>
        <taxon>Actinomycetes</taxon>
        <taxon>Pseudonocardiales</taxon>
        <taxon>Pseudonocardiaceae</taxon>
        <taxon>Kutzneria</taxon>
    </lineage>
</organism>
<protein>
    <submittedName>
        <fullName evidence="1">Uncharacterized protein</fullName>
    </submittedName>
</protein>
<name>A0ABV6MKU0_9PSEU</name>
<sequence length="237" mass="25763">MLGYQNTAVNLAAGPNAMLLHLPAVDMTPDNLVPVGRDVDFLDRIGRACEPVSADGALAYMSAEVDVQVFEHDIYTMVLATDATLLPSALHQVAPHKRPHLDPDLLAFYADHYPRHSMLLCCFDNAEAQRAKPLLLWYSPTEPDLLVAPALDCHSGGVPSFDVPVQVDHRVAFGTDAGGPDWGWAVDYSPGMRHKVRQFLPDAVIGDVFHGPLSNGDFAITHDDLLAENIAGIHRVS</sequence>
<evidence type="ECO:0000313" key="2">
    <source>
        <dbReference type="Proteomes" id="UP001589810"/>
    </source>
</evidence>
<dbReference type="RefSeq" id="WP_273939299.1">
    <property type="nucleotide sequence ID" value="NZ_CP097263.1"/>
</dbReference>
<proteinExistence type="predicted"/>